<name>A0A8K0RQL7_9HYPO</name>
<dbReference type="EMBL" id="JAGPXF010000007">
    <property type="protein sequence ID" value="KAH7235310.1"/>
    <property type="molecule type" value="Genomic_DNA"/>
</dbReference>
<sequence length="54" mass="6443">IDLIFIPAKLVDKIIHYSIHLTKYKLDYRAIQIEFNLTIPKRILKPRLLIKNTP</sequence>
<evidence type="ECO:0000313" key="1">
    <source>
        <dbReference type="EMBL" id="KAH7235310.1"/>
    </source>
</evidence>
<gene>
    <name evidence="1" type="ORF">BKA59DRAFT_405653</name>
</gene>
<dbReference type="Proteomes" id="UP000813427">
    <property type="component" value="Unassembled WGS sequence"/>
</dbReference>
<protein>
    <submittedName>
        <fullName evidence="1">Uncharacterized protein</fullName>
    </submittedName>
</protein>
<proteinExistence type="predicted"/>
<dbReference type="AlphaFoldDB" id="A0A8K0RQL7"/>
<comment type="caution">
    <text evidence="1">The sequence shown here is derived from an EMBL/GenBank/DDBJ whole genome shotgun (WGS) entry which is preliminary data.</text>
</comment>
<organism evidence="1 2">
    <name type="scientific">Fusarium tricinctum</name>
    <dbReference type="NCBI Taxonomy" id="61284"/>
    <lineage>
        <taxon>Eukaryota</taxon>
        <taxon>Fungi</taxon>
        <taxon>Dikarya</taxon>
        <taxon>Ascomycota</taxon>
        <taxon>Pezizomycotina</taxon>
        <taxon>Sordariomycetes</taxon>
        <taxon>Hypocreomycetidae</taxon>
        <taxon>Hypocreales</taxon>
        <taxon>Nectriaceae</taxon>
        <taxon>Fusarium</taxon>
        <taxon>Fusarium tricinctum species complex</taxon>
    </lineage>
</organism>
<accession>A0A8K0RQL7</accession>
<keyword evidence="2" id="KW-1185">Reference proteome</keyword>
<feature type="non-terminal residue" evidence="1">
    <location>
        <position position="1"/>
    </location>
</feature>
<reference evidence="1" key="1">
    <citation type="journal article" date="2021" name="Nat. Commun.">
        <title>Genetic determinants of endophytism in the Arabidopsis root mycobiome.</title>
        <authorList>
            <person name="Mesny F."/>
            <person name="Miyauchi S."/>
            <person name="Thiergart T."/>
            <person name="Pickel B."/>
            <person name="Atanasova L."/>
            <person name="Karlsson M."/>
            <person name="Huettel B."/>
            <person name="Barry K.W."/>
            <person name="Haridas S."/>
            <person name="Chen C."/>
            <person name="Bauer D."/>
            <person name="Andreopoulos W."/>
            <person name="Pangilinan J."/>
            <person name="LaButti K."/>
            <person name="Riley R."/>
            <person name="Lipzen A."/>
            <person name="Clum A."/>
            <person name="Drula E."/>
            <person name="Henrissat B."/>
            <person name="Kohler A."/>
            <person name="Grigoriev I.V."/>
            <person name="Martin F.M."/>
            <person name="Hacquard S."/>
        </authorList>
    </citation>
    <scope>NUCLEOTIDE SEQUENCE</scope>
    <source>
        <strain evidence="1">MPI-SDFR-AT-0068</strain>
    </source>
</reference>
<dbReference type="OrthoDB" id="5244787at2759"/>
<evidence type="ECO:0000313" key="2">
    <source>
        <dbReference type="Proteomes" id="UP000813427"/>
    </source>
</evidence>